<dbReference type="CDD" id="cd09281">
    <property type="entry name" value="UPF0066"/>
    <property type="match status" value="1"/>
</dbReference>
<dbReference type="NCBIfam" id="TIGR00104">
    <property type="entry name" value="tRNA_TsaA"/>
    <property type="match status" value="1"/>
</dbReference>
<evidence type="ECO:0000256" key="2">
    <source>
        <dbReference type="ARBA" id="ARBA00033753"/>
    </source>
</evidence>
<dbReference type="PANTHER" id="PTHR12818:SF0">
    <property type="entry name" value="TRNA (ADENINE(37)-N6)-METHYLTRANSFERASE"/>
    <property type="match status" value="1"/>
</dbReference>
<name>A0AAE3M537_9BACT</name>
<evidence type="ECO:0000313" key="5">
    <source>
        <dbReference type="Proteomes" id="UP001209229"/>
    </source>
</evidence>
<keyword evidence="5" id="KW-1185">Reference proteome</keyword>
<dbReference type="InterPro" id="IPR036414">
    <property type="entry name" value="YaeB_N_sf"/>
</dbReference>
<evidence type="ECO:0000256" key="1">
    <source>
        <dbReference type="ARBA" id="ARBA00022691"/>
    </source>
</evidence>
<dbReference type="PROSITE" id="PS51668">
    <property type="entry name" value="TSAA_2"/>
    <property type="match status" value="1"/>
</dbReference>
<comment type="caution">
    <text evidence="4">The sequence shown here is derived from an EMBL/GenBank/DDBJ whole genome shotgun (WGS) entry which is preliminary data.</text>
</comment>
<dbReference type="InterPro" id="IPR023370">
    <property type="entry name" value="TrmO-like_N"/>
</dbReference>
<dbReference type="AlphaFoldDB" id="A0AAE3M537"/>
<dbReference type="Proteomes" id="UP001209229">
    <property type="component" value="Unassembled WGS sequence"/>
</dbReference>
<dbReference type="SUPFAM" id="SSF118196">
    <property type="entry name" value="YaeB-like"/>
    <property type="match status" value="1"/>
</dbReference>
<keyword evidence="1" id="KW-0949">S-adenosyl-L-methionine</keyword>
<organism evidence="4 5">
    <name type="scientific">Plebeiibacterium sediminum</name>
    <dbReference type="NCBI Taxonomy" id="2992112"/>
    <lineage>
        <taxon>Bacteria</taxon>
        <taxon>Pseudomonadati</taxon>
        <taxon>Bacteroidota</taxon>
        <taxon>Bacteroidia</taxon>
        <taxon>Marinilabiliales</taxon>
        <taxon>Marinilabiliaceae</taxon>
        <taxon>Plebeiibacterium</taxon>
    </lineage>
</organism>
<protein>
    <submittedName>
        <fullName evidence="4">tRNA (N6-threonylcarbamoyladenosine(37)-N6)-methyltransferase TrmO</fullName>
    </submittedName>
</protein>
<gene>
    <name evidence="4" type="primary">tsaA</name>
    <name evidence="4" type="ORF">OM075_13155</name>
</gene>
<evidence type="ECO:0000313" key="4">
    <source>
        <dbReference type="EMBL" id="MCW3787421.1"/>
    </source>
</evidence>
<dbReference type="PANTHER" id="PTHR12818">
    <property type="entry name" value="TRNA (ADENINE(37)-N6)-METHYLTRANSFERASE"/>
    <property type="match status" value="1"/>
</dbReference>
<sequence>MDDIIIKPIGIIHTPHKEIKNMPIQPMAAGDAKGYIELLPEYTDGLKDLEGFSHITLLYHFHKVNGYELQVVPFMDTEKRGIFSCKAPKRPNAIGTSTVKLLSIEKNILHIEQVDMLDGTPLIDIKPFFPKYDNRENVSIGWLEKSKDIPVQKMKADERFKN</sequence>
<reference evidence="4" key="1">
    <citation type="submission" date="2022-10" db="EMBL/GenBank/DDBJ databases">
        <authorList>
            <person name="Yu W.X."/>
        </authorList>
    </citation>
    <scope>NUCLEOTIDE SEQUENCE</scope>
    <source>
        <strain evidence="4">AAT</strain>
    </source>
</reference>
<dbReference type="Gene3D" id="2.40.30.70">
    <property type="entry name" value="YaeB-like"/>
    <property type="match status" value="1"/>
</dbReference>
<dbReference type="Pfam" id="PF01980">
    <property type="entry name" value="TrmO_N"/>
    <property type="match status" value="1"/>
</dbReference>
<proteinExistence type="inferred from homology"/>
<dbReference type="InterPro" id="IPR036413">
    <property type="entry name" value="YaeB-like_sf"/>
</dbReference>
<accession>A0AAE3M537</accession>
<evidence type="ECO:0000259" key="3">
    <source>
        <dbReference type="PROSITE" id="PS51668"/>
    </source>
</evidence>
<dbReference type="RefSeq" id="WP_301190986.1">
    <property type="nucleotide sequence ID" value="NZ_JAPDPJ010000029.1"/>
</dbReference>
<comment type="similarity">
    <text evidence="2">Belongs to the tRNA methyltransferase O family.</text>
</comment>
<dbReference type="EMBL" id="JAPDPJ010000029">
    <property type="protein sequence ID" value="MCW3787421.1"/>
    <property type="molecule type" value="Genomic_DNA"/>
</dbReference>
<dbReference type="InterPro" id="IPR040372">
    <property type="entry name" value="YaeB-like"/>
</dbReference>
<feature type="domain" description="TsaA-like" evidence="3">
    <location>
        <begin position="6"/>
        <end position="137"/>
    </location>
</feature>